<dbReference type="AlphaFoldDB" id="A0A8D8MYI0"/>
<sequence>MPPRMLPKNRGTIKISVALRRSGKKNLQYQQFIKKKFCGKVSGDFLVSQLNGNRKLKFKPFRPNFSPSLKNQIIVESLRSGDDFYRKRNRSSNRSRVAPCGNEVDSSIFGTGMSSA</sequence>
<evidence type="ECO:0000313" key="1">
    <source>
        <dbReference type="EMBL" id="CAG6545454.1"/>
    </source>
</evidence>
<reference evidence="1" key="1">
    <citation type="submission" date="2021-05" db="EMBL/GenBank/DDBJ databases">
        <authorList>
            <person name="Alioto T."/>
            <person name="Alioto T."/>
            <person name="Gomez Garrido J."/>
        </authorList>
    </citation>
    <scope>NUCLEOTIDE SEQUENCE</scope>
</reference>
<organism evidence="1">
    <name type="scientific">Culex pipiens</name>
    <name type="common">House mosquito</name>
    <dbReference type="NCBI Taxonomy" id="7175"/>
    <lineage>
        <taxon>Eukaryota</taxon>
        <taxon>Metazoa</taxon>
        <taxon>Ecdysozoa</taxon>
        <taxon>Arthropoda</taxon>
        <taxon>Hexapoda</taxon>
        <taxon>Insecta</taxon>
        <taxon>Pterygota</taxon>
        <taxon>Neoptera</taxon>
        <taxon>Endopterygota</taxon>
        <taxon>Diptera</taxon>
        <taxon>Nematocera</taxon>
        <taxon>Culicoidea</taxon>
        <taxon>Culicidae</taxon>
        <taxon>Culicinae</taxon>
        <taxon>Culicini</taxon>
        <taxon>Culex</taxon>
        <taxon>Culex</taxon>
    </lineage>
</organism>
<protein>
    <submittedName>
        <fullName evidence="1">(northern house mosquito) hypothetical protein</fullName>
    </submittedName>
</protein>
<name>A0A8D8MYI0_CULPI</name>
<accession>A0A8D8MYI0</accession>
<proteinExistence type="predicted"/>
<dbReference type="EMBL" id="HBUE01232268">
    <property type="protein sequence ID" value="CAG6545454.1"/>
    <property type="molecule type" value="Transcribed_RNA"/>
</dbReference>
<dbReference type="EMBL" id="HBUE01339095">
    <property type="protein sequence ID" value="CAG6597599.1"/>
    <property type="molecule type" value="Transcribed_RNA"/>
</dbReference>